<sequence>MMPAGSRVLLTGATGGIGRAMLRALRRSGAATMGVSRSPADFTAADAADQPQVWVQGDLSRPEDIDRVARSATAWGADTLVHAAGVPAFGAFDELDPAEVARVLQLNLWSPIALTRALLPHLRQMPQARIVFVGSALGRIGVPGSAVYGASKAGLHRLAEALRRELAGSAVGVQWLAPRATRTAFNSARSEAFNRATQTHSDPPEVVAQALIELLRSGAAERHIGFPERLAVRLNGVLGPLMDAGFRKHRDALLSLPSEGSSS</sequence>
<dbReference type="Gene3D" id="3.40.50.720">
    <property type="entry name" value="NAD(P)-binding Rossmann-like Domain"/>
    <property type="match status" value="1"/>
</dbReference>
<keyword evidence="3" id="KW-0560">Oxidoreductase</keyword>
<keyword evidence="2" id="KW-0521">NADP</keyword>
<dbReference type="InterPro" id="IPR002347">
    <property type="entry name" value="SDR_fam"/>
</dbReference>
<organism evidence="5 6">
    <name type="scientific">Hydrogenophaga crocea</name>
    <dbReference type="NCBI Taxonomy" id="2716225"/>
    <lineage>
        <taxon>Bacteria</taxon>
        <taxon>Pseudomonadati</taxon>
        <taxon>Pseudomonadota</taxon>
        <taxon>Betaproteobacteria</taxon>
        <taxon>Burkholderiales</taxon>
        <taxon>Comamonadaceae</taxon>
        <taxon>Hydrogenophaga</taxon>
    </lineage>
</organism>
<dbReference type="AlphaFoldDB" id="A0A6G8IM87"/>
<reference evidence="5 6" key="1">
    <citation type="submission" date="2020-03" db="EMBL/GenBank/DDBJ databases">
        <title>Hydrogenophaga sp. nov. isolated from cyanobacterial mat.</title>
        <authorList>
            <person name="Thorat V."/>
            <person name="Kirdat K."/>
            <person name="Tiwarekar B."/>
            <person name="Costa E.D."/>
            <person name="Yadav A."/>
        </authorList>
    </citation>
    <scope>NUCLEOTIDE SEQUENCE [LARGE SCALE GENOMIC DNA]</scope>
    <source>
        <strain evidence="5 6">BA0156</strain>
    </source>
</reference>
<dbReference type="EMBL" id="CP049989">
    <property type="protein sequence ID" value="QIM54294.1"/>
    <property type="molecule type" value="Genomic_DNA"/>
</dbReference>
<evidence type="ECO:0000256" key="2">
    <source>
        <dbReference type="ARBA" id="ARBA00022857"/>
    </source>
</evidence>
<name>A0A6G8IM87_9BURK</name>
<dbReference type="InterPro" id="IPR036291">
    <property type="entry name" value="NAD(P)-bd_dom_sf"/>
</dbReference>
<evidence type="ECO:0000313" key="5">
    <source>
        <dbReference type="EMBL" id="QIM54294.1"/>
    </source>
</evidence>
<evidence type="ECO:0000256" key="3">
    <source>
        <dbReference type="ARBA" id="ARBA00023002"/>
    </source>
</evidence>
<dbReference type="InterPro" id="IPR020904">
    <property type="entry name" value="Sc_DH/Rdtase_CS"/>
</dbReference>
<protein>
    <submittedName>
        <fullName evidence="5">SDR family oxidoreductase</fullName>
    </submittedName>
</protein>
<dbReference type="GO" id="GO:0016491">
    <property type="term" value="F:oxidoreductase activity"/>
    <property type="evidence" value="ECO:0007669"/>
    <property type="project" value="UniProtKB-KW"/>
</dbReference>
<dbReference type="SMART" id="SM00822">
    <property type="entry name" value="PKS_KR"/>
    <property type="match status" value="1"/>
</dbReference>
<dbReference type="PRINTS" id="PR00081">
    <property type="entry name" value="GDHRDH"/>
</dbReference>
<dbReference type="InterPro" id="IPR057326">
    <property type="entry name" value="KR_dom"/>
</dbReference>
<proteinExistence type="inferred from homology"/>
<accession>A0A6G8IM87</accession>
<evidence type="ECO:0000259" key="4">
    <source>
        <dbReference type="SMART" id="SM00822"/>
    </source>
</evidence>
<feature type="domain" description="Ketoreductase" evidence="4">
    <location>
        <begin position="6"/>
        <end position="179"/>
    </location>
</feature>
<dbReference type="NCBIfam" id="NF006565">
    <property type="entry name" value="PRK09072.1"/>
    <property type="match status" value="1"/>
</dbReference>
<dbReference type="Proteomes" id="UP000503162">
    <property type="component" value="Chromosome"/>
</dbReference>
<evidence type="ECO:0000256" key="1">
    <source>
        <dbReference type="ARBA" id="ARBA00006484"/>
    </source>
</evidence>
<evidence type="ECO:0000313" key="6">
    <source>
        <dbReference type="Proteomes" id="UP000503162"/>
    </source>
</evidence>
<dbReference type="SUPFAM" id="SSF51735">
    <property type="entry name" value="NAD(P)-binding Rossmann-fold domains"/>
    <property type="match status" value="1"/>
</dbReference>
<dbReference type="PROSITE" id="PS00061">
    <property type="entry name" value="ADH_SHORT"/>
    <property type="match status" value="1"/>
</dbReference>
<dbReference type="RefSeq" id="WP_166230125.1">
    <property type="nucleotide sequence ID" value="NZ_CP049989.1"/>
</dbReference>
<gene>
    <name evidence="5" type="ORF">G9Q37_20110</name>
</gene>
<keyword evidence="6" id="KW-1185">Reference proteome</keyword>
<dbReference type="CDD" id="cd05233">
    <property type="entry name" value="SDR_c"/>
    <property type="match status" value="1"/>
</dbReference>
<dbReference type="Pfam" id="PF00106">
    <property type="entry name" value="adh_short"/>
    <property type="match status" value="1"/>
</dbReference>
<dbReference type="PANTHER" id="PTHR43391:SF14">
    <property type="entry name" value="DEHYDROGENASE_REDUCTASE SDR FAMILY PROTEIN 7-LIKE"/>
    <property type="match status" value="1"/>
</dbReference>
<dbReference type="KEGG" id="hcz:G9Q37_20110"/>
<comment type="similarity">
    <text evidence="1">Belongs to the short-chain dehydrogenases/reductases (SDR) family.</text>
</comment>
<dbReference type="PANTHER" id="PTHR43391">
    <property type="entry name" value="RETINOL DEHYDROGENASE-RELATED"/>
    <property type="match status" value="1"/>
</dbReference>